<dbReference type="Proteomes" id="UP000319375">
    <property type="component" value="Unassembled WGS sequence"/>
</dbReference>
<keyword evidence="2" id="KW-0723">Serine/threonine-protein kinase</keyword>
<dbReference type="Gene3D" id="3.30.200.20">
    <property type="entry name" value="Phosphorylase Kinase, domain 1"/>
    <property type="match status" value="1"/>
</dbReference>
<dbReference type="EMBL" id="VIGX01000037">
    <property type="protein sequence ID" value="TWS24517.1"/>
    <property type="molecule type" value="Genomic_DNA"/>
</dbReference>
<dbReference type="InterPro" id="IPR000719">
    <property type="entry name" value="Prot_kinase_dom"/>
</dbReference>
<reference evidence="2 3" key="1">
    <citation type="submission" date="2019-06" db="EMBL/GenBank/DDBJ databases">
        <title>Tsukamurella conjunctivitidis sp. nov., Tsukamurella assacharolytica sp. nov. and Tsukamurella sputae sp. nov. isolated from patients with conjunctivitis, bacteraemia (lymphoma) and respiratory infection (sputum) in Hong Kong.</title>
        <authorList>
            <person name="Teng J.L.L."/>
            <person name="Lee H.H."/>
            <person name="Fong J.Y.H."/>
            <person name="Fok K.M.N."/>
            <person name="Lau S.K.P."/>
            <person name="Woo P.C.Y."/>
        </authorList>
    </citation>
    <scope>NUCLEOTIDE SEQUENCE [LARGE SCALE GENOMIC DNA]</scope>
    <source>
        <strain evidence="2 3">HKU72</strain>
    </source>
</reference>
<dbReference type="InterPro" id="IPR011009">
    <property type="entry name" value="Kinase-like_dom_sf"/>
</dbReference>
<feature type="non-terminal residue" evidence="2">
    <location>
        <position position="50"/>
    </location>
</feature>
<gene>
    <name evidence="2" type="ORF">FK530_24090</name>
</gene>
<dbReference type="GO" id="GO:0004674">
    <property type="term" value="F:protein serine/threonine kinase activity"/>
    <property type="evidence" value="ECO:0007669"/>
    <property type="project" value="UniProtKB-KW"/>
</dbReference>
<keyword evidence="2" id="KW-0808">Transferase</keyword>
<evidence type="ECO:0000313" key="3">
    <source>
        <dbReference type="Proteomes" id="UP000319375"/>
    </source>
</evidence>
<dbReference type="AlphaFoldDB" id="A0A5C5RN96"/>
<protein>
    <submittedName>
        <fullName evidence="2">Serine/threonine protein kinase</fullName>
    </submittedName>
</protein>
<comment type="caution">
    <text evidence="2">The sequence shown here is derived from an EMBL/GenBank/DDBJ whole genome shotgun (WGS) entry which is preliminary data.</text>
</comment>
<proteinExistence type="predicted"/>
<evidence type="ECO:0000313" key="2">
    <source>
        <dbReference type="EMBL" id="TWS24517.1"/>
    </source>
</evidence>
<dbReference type="SUPFAM" id="SSF56112">
    <property type="entry name" value="Protein kinase-like (PK-like)"/>
    <property type="match status" value="1"/>
</dbReference>
<keyword evidence="3" id="KW-1185">Reference proteome</keyword>
<sequence>MSLQTGSVIADRYELLRLIATGGMGQVWEAMDTRLDRRVAVKVLKAEFSE</sequence>
<keyword evidence="2" id="KW-0418">Kinase</keyword>
<dbReference type="GO" id="GO:0005524">
    <property type="term" value="F:ATP binding"/>
    <property type="evidence" value="ECO:0007669"/>
    <property type="project" value="InterPro"/>
</dbReference>
<accession>A0A5C5RN96</accession>
<evidence type="ECO:0000259" key="1">
    <source>
        <dbReference type="PROSITE" id="PS50011"/>
    </source>
</evidence>
<feature type="domain" description="Protein kinase" evidence="1">
    <location>
        <begin position="13"/>
        <end position="50"/>
    </location>
</feature>
<dbReference type="PROSITE" id="PS50011">
    <property type="entry name" value="PROTEIN_KINASE_DOM"/>
    <property type="match status" value="1"/>
</dbReference>
<name>A0A5C5RN96_9ACTN</name>
<organism evidence="2 3">
    <name type="scientific">Tsukamurella conjunctivitidis</name>
    <dbReference type="NCBI Taxonomy" id="2592068"/>
    <lineage>
        <taxon>Bacteria</taxon>
        <taxon>Bacillati</taxon>
        <taxon>Actinomycetota</taxon>
        <taxon>Actinomycetes</taxon>
        <taxon>Mycobacteriales</taxon>
        <taxon>Tsukamurellaceae</taxon>
        <taxon>Tsukamurella</taxon>
    </lineage>
</organism>